<evidence type="ECO:0000259" key="1">
    <source>
        <dbReference type="Pfam" id="PF12571"/>
    </source>
</evidence>
<sequence>MTLAVTITEQGLAECISAKEEGIQAWIKWISAGDRAYTPSPTQKTLQNEKQRVEISEYKDTGATSLQCTAKFSGDDEYAIREIGIWLSTGTLLGVISAPNTTLNYKAAKAHVVILFTMDLSALPTDSLEVVVGVENINILIDTEMMKDAVAFIRSQVVQTKQSHMLMQQAERLRQLETN</sequence>
<organism evidence="2 3">
    <name type="scientific">Vibrio agarilyticus</name>
    <dbReference type="NCBI Taxonomy" id="2726741"/>
    <lineage>
        <taxon>Bacteria</taxon>
        <taxon>Pseudomonadati</taxon>
        <taxon>Pseudomonadota</taxon>
        <taxon>Gammaproteobacteria</taxon>
        <taxon>Vibrionales</taxon>
        <taxon>Vibrionaceae</taxon>
        <taxon>Vibrio</taxon>
    </lineage>
</organism>
<dbReference type="AlphaFoldDB" id="A0A7X8TUA3"/>
<protein>
    <submittedName>
        <fullName evidence="2">Phage tail protein</fullName>
    </submittedName>
</protein>
<dbReference type="Proteomes" id="UP000535589">
    <property type="component" value="Unassembled WGS sequence"/>
</dbReference>
<comment type="caution">
    <text evidence="2">The sequence shown here is derived from an EMBL/GenBank/DDBJ whole genome shotgun (WGS) entry which is preliminary data.</text>
</comment>
<accession>A0A7X8TUA3</accession>
<reference evidence="2 3" key="1">
    <citation type="submission" date="2020-04" db="EMBL/GenBank/DDBJ databases">
        <title>Vibrio sp. SM6, a novel species isolated from seawater.</title>
        <authorList>
            <person name="Wang X."/>
        </authorList>
    </citation>
    <scope>NUCLEOTIDE SEQUENCE [LARGE SCALE GENOMIC DNA]</scope>
    <source>
        <strain evidence="2 3">SM6</strain>
    </source>
</reference>
<evidence type="ECO:0000313" key="3">
    <source>
        <dbReference type="Proteomes" id="UP000535589"/>
    </source>
</evidence>
<evidence type="ECO:0000313" key="2">
    <source>
        <dbReference type="EMBL" id="NLS14746.1"/>
    </source>
</evidence>
<proteinExistence type="predicted"/>
<dbReference type="Pfam" id="PF12571">
    <property type="entry name" value="Phage_tail_fib"/>
    <property type="match status" value="1"/>
</dbReference>
<keyword evidence="3" id="KW-1185">Reference proteome</keyword>
<name>A0A7X8TUA3_9VIBR</name>
<gene>
    <name evidence="2" type="ORF">HGP28_17955</name>
</gene>
<dbReference type="InterPro" id="IPR022225">
    <property type="entry name" value="Phage_tail_fibre_N"/>
</dbReference>
<dbReference type="RefSeq" id="WP_168837830.1">
    <property type="nucleotide sequence ID" value="NZ_JABAIK010000028.1"/>
</dbReference>
<dbReference type="EMBL" id="JABAIK010000028">
    <property type="protein sequence ID" value="NLS14746.1"/>
    <property type="molecule type" value="Genomic_DNA"/>
</dbReference>
<feature type="domain" description="Phage tail fibre protein N-terminal" evidence="1">
    <location>
        <begin position="4"/>
        <end position="120"/>
    </location>
</feature>